<reference evidence="2" key="3">
    <citation type="submission" date="2025-09" db="UniProtKB">
        <authorList>
            <consortium name="Ensembl"/>
        </authorList>
    </citation>
    <scope>IDENTIFICATION</scope>
</reference>
<dbReference type="InterPro" id="IPR034607">
    <property type="entry name" value="CCDC127"/>
</dbReference>
<dbReference type="Proteomes" id="UP000008672">
    <property type="component" value="Unassembled WGS sequence"/>
</dbReference>
<proteinExistence type="predicted"/>
<dbReference type="OMA" id="YWELIVE"/>
<dbReference type="EMBL" id="AFYH01107025">
    <property type="status" value="NOT_ANNOTATED_CDS"/>
    <property type="molecule type" value="Genomic_DNA"/>
</dbReference>
<evidence type="ECO:0000256" key="1">
    <source>
        <dbReference type="SAM" id="Coils"/>
    </source>
</evidence>
<accession>H3AG98</accession>
<feature type="coiled-coil region" evidence="1">
    <location>
        <begin position="80"/>
        <end position="170"/>
    </location>
</feature>
<reference evidence="3" key="1">
    <citation type="submission" date="2011-08" db="EMBL/GenBank/DDBJ databases">
        <title>The draft genome of Latimeria chalumnae.</title>
        <authorList>
            <person name="Di Palma F."/>
            <person name="Alfoldi J."/>
            <person name="Johnson J."/>
            <person name="Berlin A."/>
            <person name="Gnerre S."/>
            <person name="Jaffe D."/>
            <person name="MacCallum I."/>
            <person name="Young S."/>
            <person name="Walker B.J."/>
            <person name="Lander E."/>
            <person name="Lindblad-Toh K."/>
        </authorList>
    </citation>
    <scope>NUCLEOTIDE SEQUENCE [LARGE SCALE GENOMIC DNA]</scope>
    <source>
        <strain evidence="3">Wild caught</strain>
    </source>
</reference>
<sequence>ASMNNLNDPPHWNIRPHEREGGADGSKWNYALLVPLLGLAAFRWIWSRESQKEIEKAKADYSKSMKSIQRDLELKYRGIVTENQRALAQLELELEKQQKRVQSYRQALVSQSQQVVQQRRELEQERQQIEEEKRLLQSSGAAAVLYNSYLQKERERQKEANALLKQFEEGLVERQHLRCSHFLPKDKRLELEKNLLITAMTDPVATEVGMEAGLRDIFKHDRHCSNMLNTDKRQNGKLMWLYLRYWEQQVELQKFKRAGKSLFGNNKMEF</sequence>
<reference evidence="2" key="2">
    <citation type="submission" date="2025-08" db="UniProtKB">
        <authorList>
            <consortium name="Ensembl"/>
        </authorList>
    </citation>
    <scope>IDENTIFICATION</scope>
</reference>
<keyword evidence="1" id="KW-0175">Coiled coil</keyword>
<dbReference type="STRING" id="7897.ENSLACP00000008669"/>
<evidence type="ECO:0000313" key="3">
    <source>
        <dbReference type="Proteomes" id="UP000008672"/>
    </source>
</evidence>
<dbReference type="EMBL" id="AFYH01107027">
    <property type="status" value="NOT_ANNOTATED_CDS"/>
    <property type="molecule type" value="Genomic_DNA"/>
</dbReference>
<dbReference type="Bgee" id="ENSLACG00000007663">
    <property type="expression patterns" value="Expressed in chordate pharynx and 6 other cell types or tissues"/>
</dbReference>
<keyword evidence="3" id="KW-1185">Reference proteome</keyword>
<dbReference type="InParanoid" id="H3AG98"/>
<dbReference type="FunCoup" id="H3AG98">
    <property type="interactions" value="723"/>
</dbReference>
<dbReference type="Ensembl" id="ENSLACT00000008737.1">
    <property type="protein sequence ID" value="ENSLACP00000008669.1"/>
    <property type="gene ID" value="ENSLACG00000007663.1"/>
</dbReference>
<dbReference type="AlphaFoldDB" id="H3AG98"/>
<dbReference type="EMBL" id="AFYH01107028">
    <property type="status" value="NOT_ANNOTATED_CDS"/>
    <property type="molecule type" value="Genomic_DNA"/>
</dbReference>
<gene>
    <name evidence="2" type="primary">CCDC127</name>
</gene>
<dbReference type="PANTHER" id="PTHR31958:SF2">
    <property type="entry name" value="COILED-COIL DOMAIN-CONTAINING PROTEIN 127"/>
    <property type="match status" value="1"/>
</dbReference>
<dbReference type="PANTHER" id="PTHR31958">
    <property type="entry name" value="COILED-COIL DOMAIN-CONTAINING PROTEIN 127"/>
    <property type="match status" value="1"/>
</dbReference>
<dbReference type="GeneTree" id="ENSGT00390000008818"/>
<evidence type="ECO:0000313" key="2">
    <source>
        <dbReference type="Ensembl" id="ENSLACP00000008669.1"/>
    </source>
</evidence>
<dbReference type="EMBL" id="AFYH01107030">
    <property type="status" value="NOT_ANNOTATED_CDS"/>
    <property type="molecule type" value="Genomic_DNA"/>
</dbReference>
<name>H3AG98_LATCH</name>
<dbReference type="EMBL" id="AFYH01107029">
    <property type="status" value="NOT_ANNOTATED_CDS"/>
    <property type="molecule type" value="Genomic_DNA"/>
</dbReference>
<organism evidence="2 3">
    <name type="scientific">Latimeria chalumnae</name>
    <name type="common">Coelacanth</name>
    <dbReference type="NCBI Taxonomy" id="7897"/>
    <lineage>
        <taxon>Eukaryota</taxon>
        <taxon>Metazoa</taxon>
        <taxon>Chordata</taxon>
        <taxon>Craniata</taxon>
        <taxon>Vertebrata</taxon>
        <taxon>Euteleostomi</taxon>
        <taxon>Coelacanthiformes</taxon>
        <taxon>Coelacanthidae</taxon>
        <taxon>Latimeria</taxon>
    </lineage>
</organism>
<protein>
    <submittedName>
        <fullName evidence="2">Coiled-coil domain containing 127</fullName>
    </submittedName>
</protein>
<dbReference type="eggNOG" id="ENOG502QVKQ">
    <property type="taxonomic scope" value="Eukaryota"/>
</dbReference>
<dbReference type="EMBL" id="AFYH01107026">
    <property type="status" value="NOT_ANNOTATED_CDS"/>
    <property type="molecule type" value="Genomic_DNA"/>
</dbReference>